<dbReference type="RefSeq" id="WP_136874165.1">
    <property type="nucleotide sequence ID" value="NZ_SWBO01000001.1"/>
</dbReference>
<dbReference type="OrthoDB" id="9779041at2"/>
<dbReference type="Gene3D" id="3.40.50.720">
    <property type="entry name" value="NAD(P)-binding Rossmann-like Domain"/>
    <property type="match status" value="1"/>
</dbReference>
<feature type="domain" description="NAD(P)-binding" evidence="1">
    <location>
        <begin position="4"/>
        <end position="332"/>
    </location>
</feature>
<gene>
    <name evidence="2" type="ORF">FA045_02675</name>
</gene>
<accession>A0A4U1CC27</accession>
<reference evidence="2 3" key="1">
    <citation type="submission" date="2019-04" db="EMBL/GenBank/DDBJ databases">
        <title>Pedobacter sp. AR-2-6 sp. nov., isolated from Arctic soil.</title>
        <authorList>
            <person name="Dahal R.H."/>
            <person name="Kim D.-U."/>
        </authorList>
    </citation>
    <scope>NUCLEOTIDE SEQUENCE [LARGE SCALE GENOMIC DNA]</scope>
    <source>
        <strain evidence="2 3">AR-2-6</strain>
    </source>
</reference>
<comment type="caution">
    <text evidence="2">The sequence shown here is derived from an EMBL/GenBank/DDBJ whole genome shotgun (WGS) entry which is preliminary data.</text>
</comment>
<dbReference type="EMBL" id="SWBO01000001">
    <property type="protein sequence ID" value="TKC03492.1"/>
    <property type="molecule type" value="Genomic_DNA"/>
</dbReference>
<keyword evidence="3" id="KW-1185">Reference proteome</keyword>
<dbReference type="InterPro" id="IPR036291">
    <property type="entry name" value="NAD(P)-bd_dom_sf"/>
</dbReference>
<evidence type="ECO:0000313" key="3">
    <source>
        <dbReference type="Proteomes" id="UP000310477"/>
    </source>
</evidence>
<proteinExistence type="predicted"/>
<dbReference type="Proteomes" id="UP000310477">
    <property type="component" value="Unassembled WGS sequence"/>
</dbReference>
<dbReference type="PANTHER" id="PTHR43000">
    <property type="entry name" value="DTDP-D-GLUCOSE 4,6-DEHYDRATASE-RELATED"/>
    <property type="match status" value="1"/>
</dbReference>
<protein>
    <submittedName>
        <fullName evidence="2">NAD-dependent epimerase/dehydratase family protein</fullName>
    </submittedName>
</protein>
<organism evidence="2 3">
    <name type="scientific">Pedobacter cryotolerans</name>
    <dbReference type="NCBI Taxonomy" id="2571270"/>
    <lineage>
        <taxon>Bacteria</taxon>
        <taxon>Pseudomonadati</taxon>
        <taxon>Bacteroidota</taxon>
        <taxon>Sphingobacteriia</taxon>
        <taxon>Sphingobacteriales</taxon>
        <taxon>Sphingobacteriaceae</taxon>
        <taxon>Pedobacter</taxon>
    </lineage>
</organism>
<sequence length="340" mass="38475">MRYLITGGCGFLGSNLAAEILKKGDELFVFDNLYRTGTEQNLEWLKSLGKFKFFHSDIRSYNDVEYAVKESKPDVVFHLAGQVAMTTSVENPRFDFEVNVLGGHNILEAVRRYAPNAILTYSSTNKVYGDLEWMEYEETDTRFKAVGYDKGFDELVPLNFQSPYGCSKGTTDQYMLDYAKMFDLNTIVFRHSSIFGGRQFATADQGWIGWFVKQAIDIKSGVSTGNFTISGTGKQVRDVLFANDLIDCYFSAVDNINATKGKAFNIGGGMDNSLSLLELFQFLENHLNISMNFDRLPVRQSDQKVYVADIAKANEVFNWTPKINSEDGLKKMINWVQTIK</sequence>
<evidence type="ECO:0000259" key="1">
    <source>
        <dbReference type="Pfam" id="PF16363"/>
    </source>
</evidence>
<dbReference type="Pfam" id="PF16363">
    <property type="entry name" value="GDP_Man_Dehyd"/>
    <property type="match status" value="1"/>
</dbReference>
<dbReference type="SUPFAM" id="SSF51735">
    <property type="entry name" value="NAD(P)-binding Rossmann-fold domains"/>
    <property type="match status" value="1"/>
</dbReference>
<evidence type="ECO:0000313" key="2">
    <source>
        <dbReference type="EMBL" id="TKC03492.1"/>
    </source>
</evidence>
<name>A0A4U1CC27_9SPHI</name>
<dbReference type="AlphaFoldDB" id="A0A4U1CC27"/>
<dbReference type="InterPro" id="IPR016040">
    <property type="entry name" value="NAD(P)-bd_dom"/>
</dbReference>